<dbReference type="AlphaFoldDB" id="A0A511ND31"/>
<evidence type="ECO:0000259" key="7">
    <source>
        <dbReference type="PROSITE" id="PS51918"/>
    </source>
</evidence>
<reference evidence="8 9" key="1">
    <citation type="submission" date="2019-07" db="EMBL/GenBank/DDBJ databases">
        <title>Whole genome shotgun sequence of Empedobacter brevis NBRC 14943.</title>
        <authorList>
            <person name="Hosoyama A."/>
            <person name="Uohara A."/>
            <person name="Ohji S."/>
            <person name="Ichikawa N."/>
        </authorList>
    </citation>
    <scope>NUCLEOTIDE SEQUENCE [LARGE SCALE GENOMIC DNA]</scope>
    <source>
        <strain evidence="8 9">NBRC 14943</strain>
    </source>
</reference>
<dbReference type="CDD" id="cd01335">
    <property type="entry name" value="Radical_SAM"/>
    <property type="match status" value="1"/>
</dbReference>
<sequence length="433" mass="50333">MKLSKFNTAVNYDEGIIYHNSFTNRFLLLDPFLYDLIKSIREKQDFDTLKEVHEDFYNALTEFGFILEDEVDELQKMRDLIDTIDNQDQYYHLIINPTMNCNFSCWYCYEKHEKKSQISDETIDKILRMIENIFIANPQMKAIVLSFFGGEPLLFYNKMSILMAKAKQITDRYNKRLEIAITSNGLLINDDMIADLKQYNVAGFQITLDGNKSKHDLVRFVSKSRGSYDAIIDNIKKLARNQLVVTLRINYTKENLVDLEEVIDDLDELSMDDKRWISLSMQKVFQETNSKDLADMVVNFREYATSKGIIHRSSVLADTVRNSCYADKVHQSVINYNADVYKCNARDFNQANKEGVLNEKGEIIWNEQHNKRLIPKMTNKPCLECSILPICGGGCSQMIVENVGRDYCVHNFDEESKKEVILNMFIDEQTKAV</sequence>
<dbReference type="Proteomes" id="UP000321245">
    <property type="component" value="Unassembled WGS sequence"/>
</dbReference>
<dbReference type="NCBIfam" id="TIGR04085">
    <property type="entry name" value="rSAM_more_4Fe4S"/>
    <property type="match status" value="1"/>
</dbReference>
<evidence type="ECO:0000256" key="1">
    <source>
        <dbReference type="ARBA" id="ARBA00001966"/>
    </source>
</evidence>
<evidence type="ECO:0000313" key="8">
    <source>
        <dbReference type="EMBL" id="GEM50724.1"/>
    </source>
</evidence>
<dbReference type="STRING" id="1218108.GCA_000382425_00484"/>
<accession>A0A511ND31</accession>
<dbReference type="InterPro" id="IPR006638">
    <property type="entry name" value="Elp3/MiaA/NifB-like_rSAM"/>
</dbReference>
<dbReference type="SFLD" id="SFLDG01067">
    <property type="entry name" value="SPASM/twitch_domain_containing"/>
    <property type="match status" value="1"/>
</dbReference>
<dbReference type="UniPathway" id="UPA00782"/>
<dbReference type="PANTHER" id="PTHR43787:SF3">
    <property type="entry name" value="ARYLSULFATASE REGULATORY PROTEIN"/>
    <property type="match status" value="1"/>
</dbReference>
<proteinExistence type="predicted"/>
<dbReference type="GeneID" id="84648760"/>
<dbReference type="InterPro" id="IPR007197">
    <property type="entry name" value="rSAM"/>
</dbReference>
<dbReference type="InterPro" id="IPR013785">
    <property type="entry name" value="Aldolase_TIM"/>
</dbReference>
<dbReference type="SMART" id="SM00729">
    <property type="entry name" value="Elp3"/>
    <property type="match status" value="1"/>
</dbReference>
<protein>
    <submittedName>
        <fullName evidence="8">Radical SAM/SPASM domain-containing protein</fullName>
    </submittedName>
</protein>
<dbReference type="GO" id="GO:0051539">
    <property type="term" value="F:4 iron, 4 sulfur cluster binding"/>
    <property type="evidence" value="ECO:0007669"/>
    <property type="project" value="UniProtKB-KW"/>
</dbReference>
<dbReference type="GO" id="GO:0046872">
    <property type="term" value="F:metal ion binding"/>
    <property type="evidence" value="ECO:0007669"/>
    <property type="project" value="UniProtKB-KW"/>
</dbReference>
<keyword evidence="3" id="KW-0949">S-adenosyl-L-methionine</keyword>
<evidence type="ECO:0000256" key="2">
    <source>
        <dbReference type="ARBA" id="ARBA00022485"/>
    </source>
</evidence>
<keyword evidence="2" id="KW-0004">4Fe-4S</keyword>
<comment type="cofactor">
    <cofactor evidence="1">
        <name>[4Fe-4S] cluster</name>
        <dbReference type="ChEBI" id="CHEBI:49883"/>
    </cofactor>
</comment>
<dbReference type="Gene3D" id="3.20.20.70">
    <property type="entry name" value="Aldolase class I"/>
    <property type="match status" value="1"/>
</dbReference>
<dbReference type="Pfam" id="PF04055">
    <property type="entry name" value="Radical_SAM"/>
    <property type="match status" value="1"/>
</dbReference>
<evidence type="ECO:0000256" key="6">
    <source>
        <dbReference type="ARBA" id="ARBA00023014"/>
    </source>
</evidence>
<dbReference type="PROSITE" id="PS51918">
    <property type="entry name" value="RADICAL_SAM"/>
    <property type="match status" value="1"/>
</dbReference>
<keyword evidence="6" id="KW-0411">Iron-sulfur</keyword>
<evidence type="ECO:0000256" key="4">
    <source>
        <dbReference type="ARBA" id="ARBA00022723"/>
    </source>
</evidence>
<keyword evidence="5" id="KW-0408">Iron</keyword>
<dbReference type="SFLD" id="SFLDS00029">
    <property type="entry name" value="Radical_SAM"/>
    <property type="match status" value="1"/>
</dbReference>
<dbReference type="RefSeq" id="WP_019973993.1">
    <property type="nucleotide sequence ID" value="NZ_BJXC01000002.1"/>
</dbReference>
<dbReference type="InterPro" id="IPR058240">
    <property type="entry name" value="rSAM_sf"/>
</dbReference>
<evidence type="ECO:0000313" key="9">
    <source>
        <dbReference type="Proteomes" id="UP000321245"/>
    </source>
</evidence>
<evidence type="ECO:0000256" key="3">
    <source>
        <dbReference type="ARBA" id="ARBA00022691"/>
    </source>
</evidence>
<feature type="domain" description="Radical SAM core" evidence="7">
    <location>
        <begin position="84"/>
        <end position="316"/>
    </location>
</feature>
<dbReference type="SUPFAM" id="SSF102114">
    <property type="entry name" value="Radical SAM enzymes"/>
    <property type="match status" value="1"/>
</dbReference>
<dbReference type="PANTHER" id="PTHR43787">
    <property type="entry name" value="FEMO COFACTOR BIOSYNTHESIS PROTEIN NIFB-RELATED"/>
    <property type="match status" value="1"/>
</dbReference>
<keyword evidence="9" id="KW-1185">Reference proteome</keyword>
<dbReference type="InterPro" id="IPR023885">
    <property type="entry name" value="4Fe4S-binding_SPASM_dom"/>
</dbReference>
<organism evidence="8 9">
    <name type="scientific">Empedobacter brevis NBRC 14943 = ATCC 43319</name>
    <dbReference type="NCBI Taxonomy" id="1218108"/>
    <lineage>
        <taxon>Bacteria</taxon>
        <taxon>Pseudomonadati</taxon>
        <taxon>Bacteroidota</taxon>
        <taxon>Flavobacteriia</taxon>
        <taxon>Flavobacteriales</taxon>
        <taxon>Weeksellaceae</taxon>
        <taxon>Empedobacter</taxon>
    </lineage>
</organism>
<gene>
    <name evidence="8" type="ORF">EB1_05140</name>
</gene>
<keyword evidence="4" id="KW-0479">Metal-binding</keyword>
<comment type="caution">
    <text evidence="8">The sequence shown here is derived from an EMBL/GenBank/DDBJ whole genome shotgun (WGS) entry which is preliminary data.</text>
</comment>
<evidence type="ECO:0000256" key="5">
    <source>
        <dbReference type="ARBA" id="ARBA00023004"/>
    </source>
</evidence>
<dbReference type="EMBL" id="BJXC01000002">
    <property type="protein sequence ID" value="GEM50724.1"/>
    <property type="molecule type" value="Genomic_DNA"/>
</dbReference>
<name>A0A511ND31_9FLAO</name>
<dbReference type="OrthoDB" id="9808591at2"/>
<dbReference type="GO" id="GO:0003824">
    <property type="term" value="F:catalytic activity"/>
    <property type="evidence" value="ECO:0007669"/>
    <property type="project" value="InterPro"/>
</dbReference>